<evidence type="ECO:0000313" key="2">
    <source>
        <dbReference type="EMBL" id="KAK4506121.1"/>
    </source>
</evidence>
<gene>
    <name evidence="2" type="ORF">PRZ48_004086</name>
</gene>
<keyword evidence="3" id="KW-1185">Reference proteome</keyword>
<feature type="domain" description="NmrA-like" evidence="1">
    <location>
        <begin position="1"/>
        <end position="71"/>
    </location>
</feature>
<dbReference type="Proteomes" id="UP001305779">
    <property type="component" value="Unassembled WGS sequence"/>
</dbReference>
<evidence type="ECO:0000259" key="1">
    <source>
        <dbReference type="Pfam" id="PF05368"/>
    </source>
</evidence>
<name>A0ABR0EYF4_ZASCE</name>
<dbReference type="SUPFAM" id="SSF51735">
    <property type="entry name" value="NAD(P)-binding Rossmann-fold domains"/>
    <property type="match status" value="1"/>
</dbReference>
<evidence type="ECO:0000313" key="3">
    <source>
        <dbReference type="Proteomes" id="UP001305779"/>
    </source>
</evidence>
<dbReference type="Gene3D" id="3.40.50.720">
    <property type="entry name" value="NAD(P)-binding Rossmann-like Domain"/>
    <property type="match status" value="1"/>
</dbReference>
<sequence>MKETVLIIGATGNVGVSAVIASLRSGRNVLAIVRNQASAEKMFKHVGTREGITTVEVDVISEDGVAGVVDKVRAGTLPGFQHVYSADAYRATIPYLLSQANPHSTYTLITGSSGDLGIIAVTGITQGALYALANAAILENAQTNIRFNEVCLKYRVDYDSVSEGRTAGQSIKASEFARVYEGVLERREVDGCRVVVEGKGDVEVLRFEGKIGHGLTNEAVAGIVL</sequence>
<comment type="caution">
    <text evidence="2">The sequence shown here is derived from an EMBL/GenBank/DDBJ whole genome shotgun (WGS) entry which is preliminary data.</text>
</comment>
<accession>A0ABR0EYF4</accession>
<protein>
    <recommendedName>
        <fullName evidence="1">NmrA-like domain-containing protein</fullName>
    </recommendedName>
</protein>
<organism evidence="2 3">
    <name type="scientific">Zasmidium cellare</name>
    <name type="common">Wine cellar mold</name>
    <name type="synonym">Racodium cellare</name>
    <dbReference type="NCBI Taxonomy" id="395010"/>
    <lineage>
        <taxon>Eukaryota</taxon>
        <taxon>Fungi</taxon>
        <taxon>Dikarya</taxon>
        <taxon>Ascomycota</taxon>
        <taxon>Pezizomycotina</taxon>
        <taxon>Dothideomycetes</taxon>
        <taxon>Dothideomycetidae</taxon>
        <taxon>Mycosphaerellales</taxon>
        <taxon>Mycosphaerellaceae</taxon>
        <taxon>Zasmidium</taxon>
    </lineage>
</organism>
<reference evidence="2 3" key="1">
    <citation type="journal article" date="2023" name="G3 (Bethesda)">
        <title>A chromosome-level genome assembly of Zasmidium syzygii isolated from banana leaves.</title>
        <authorList>
            <person name="van Westerhoven A.C."/>
            <person name="Mehrabi R."/>
            <person name="Talebi R."/>
            <person name="Steentjes M.B.F."/>
            <person name="Corcolon B."/>
            <person name="Chong P.A."/>
            <person name="Kema G.H.J."/>
            <person name="Seidl M.F."/>
        </authorList>
    </citation>
    <scope>NUCLEOTIDE SEQUENCE [LARGE SCALE GENOMIC DNA]</scope>
    <source>
        <strain evidence="2 3">P124</strain>
    </source>
</reference>
<proteinExistence type="predicted"/>
<dbReference type="InterPro" id="IPR008030">
    <property type="entry name" value="NmrA-like"/>
</dbReference>
<dbReference type="EMBL" id="JAXOVC010000002">
    <property type="protein sequence ID" value="KAK4506121.1"/>
    <property type="molecule type" value="Genomic_DNA"/>
</dbReference>
<dbReference type="InterPro" id="IPR036291">
    <property type="entry name" value="NAD(P)-bd_dom_sf"/>
</dbReference>
<dbReference type="Pfam" id="PF05368">
    <property type="entry name" value="NmrA"/>
    <property type="match status" value="1"/>
</dbReference>